<proteinExistence type="predicted"/>
<dbReference type="STRING" id="797209.GCA_000376445_01960"/>
<evidence type="ECO:0000313" key="3">
    <source>
        <dbReference type="EMBL" id="SHL49121.1"/>
    </source>
</evidence>
<organism evidence="2 4">
    <name type="scientific">Haladaptatus paucihalophilus DX253</name>
    <dbReference type="NCBI Taxonomy" id="797209"/>
    <lineage>
        <taxon>Archaea</taxon>
        <taxon>Methanobacteriati</taxon>
        <taxon>Methanobacteriota</taxon>
        <taxon>Stenosarchaea group</taxon>
        <taxon>Halobacteria</taxon>
        <taxon>Halobacteriales</taxon>
        <taxon>Haladaptataceae</taxon>
        <taxon>Haladaptatus</taxon>
    </lineage>
</organism>
<reference evidence="2 4" key="1">
    <citation type="journal article" date="2014" name="ISME J.">
        <title>Trehalose/2-sulfotrehalose biosynthesis and glycine-betaine uptake are widely spread mechanisms for osmoadaptation in the Halobacteriales.</title>
        <authorList>
            <person name="Youssef N.H."/>
            <person name="Savage-Ashlock K.N."/>
            <person name="McCully A.L."/>
            <person name="Luedtke B."/>
            <person name="Shaw E.I."/>
            <person name="Hoff W.D."/>
            <person name="Elshahed M.S."/>
        </authorList>
    </citation>
    <scope>NUCLEOTIDE SEQUENCE [LARGE SCALE GENOMIC DNA]</scope>
    <source>
        <strain evidence="2 4">DX253</strain>
    </source>
</reference>
<evidence type="ECO:0000313" key="5">
    <source>
        <dbReference type="Proteomes" id="UP000184203"/>
    </source>
</evidence>
<feature type="transmembrane region" description="Helical" evidence="1">
    <location>
        <begin position="36"/>
        <end position="54"/>
    </location>
</feature>
<dbReference type="Proteomes" id="UP000003751">
    <property type="component" value="Unassembled WGS sequence"/>
</dbReference>
<sequence>MDETKRRRLSLIWMAFALAMGYYALADGFDAATGELLSLLVALFGVGLAALYYFNPGDVLSFN</sequence>
<name>E7QMT1_HALPU</name>
<dbReference type="OrthoDB" id="270281at2157"/>
<dbReference type="EMBL" id="AEMG01000002">
    <property type="protein sequence ID" value="EFW93726.1"/>
    <property type="molecule type" value="Genomic_DNA"/>
</dbReference>
<keyword evidence="1" id="KW-0812">Transmembrane</keyword>
<keyword evidence="5" id="KW-1185">Reference proteome</keyword>
<protein>
    <submittedName>
        <fullName evidence="2">Uncharacterized protein</fullName>
    </submittedName>
</protein>
<keyword evidence="1" id="KW-0472">Membrane</keyword>
<evidence type="ECO:0000313" key="4">
    <source>
        <dbReference type="Proteomes" id="UP000003751"/>
    </source>
</evidence>
<reference evidence="3" key="3">
    <citation type="submission" date="2016-11" db="EMBL/GenBank/DDBJ databases">
        <authorList>
            <person name="Jaros S."/>
            <person name="Januszkiewicz K."/>
            <person name="Wedrychowicz H."/>
        </authorList>
    </citation>
    <scope>NUCLEOTIDE SEQUENCE [LARGE SCALE GENOMIC DNA]</scope>
    <source>
        <strain evidence="3">DX253</strain>
    </source>
</reference>
<gene>
    <name evidence="3" type="ORF">SAMN05444342_3950</name>
    <name evidence="2" type="ORF">ZOD2009_01245</name>
</gene>
<dbReference type="Proteomes" id="UP000184203">
    <property type="component" value="Unassembled WGS sequence"/>
</dbReference>
<dbReference type="EMBL" id="FRAN01000007">
    <property type="protein sequence ID" value="SHL49121.1"/>
    <property type="molecule type" value="Genomic_DNA"/>
</dbReference>
<accession>E7QMT1</accession>
<dbReference type="PATRIC" id="fig|797209.4.peg.231"/>
<dbReference type="AlphaFoldDB" id="E7QMT1"/>
<dbReference type="RefSeq" id="WP_007976246.1">
    <property type="nucleotide sequence ID" value="NZ_AEMG01000002.1"/>
</dbReference>
<dbReference type="GeneID" id="300002722"/>
<reference evidence="5" key="2">
    <citation type="submission" date="2016-11" db="EMBL/GenBank/DDBJ databases">
        <authorList>
            <person name="Varghese N."/>
            <person name="Submissions S."/>
        </authorList>
    </citation>
    <scope>NUCLEOTIDE SEQUENCE [LARGE SCALE GENOMIC DNA]</scope>
    <source>
        <strain evidence="5">DX253</strain>
    </source>
</reference>
<evidence type="ECO:0000256" key="1">
    <source>
        <dbReference type="SAM" id="Phobius"/>
    </source>
</evidence>
<evidence type="ECO:0000313" key="2">
    <source>
        <dbReference type="EMBL" id="EFW93726.1"/>
    </source>
</evidence>
<keyword evidence="1" id="KW-1133">Transmembrane helix</keyword>